<reference evidence="9" key="1">
    <citation type="submission" date="2025-08" db="UniProtKB">
        <authorList>
            <consortium name="Ensembl"/>
        </authorList>
    </citation>
    <scope>IDENTIFICATION</scope>
</reference>
<dbReference type="FunFam" id="3.90.80.10:FF:000005">
    <property type="entry name" value="Pyrophosphatase (inorganic) 2"/>
    <property type="match status" value="1"/>
</dbReference>
<keyword evidence="5" id="KW-0479">Metal-binding</keyword>
<protein>
    <recommendedName>
        <fullName evidence="4">inorganic diphosphatase</fullName>
        <ecNumber evidence="4">3.6.1.1</ecNumber>
    </recommendedName>
</protein>
<dbReference type="OMA" id="ESKEXEN"/>
<dbReference type="GO" id="GO:0006796">
    <property type="term" value="P:phosphate-containing compound metabolic process"/>
    <property type="evidence" value="ECO:0007669"/>
    <property type="project" value="InterPro"/>
</dbReference>
<dbReference type="PANTHER" id="PTHR10286">
    <property type="entry name" value="INORGANIC PYROPHOSPHATASE"/>
    <property type="match status" value="1"/>
</dbReference>
<evidence type="ECO:0000256" key="3">
    <source>
        <dbReference type="ARBA" id="ARBA00011738"/>
    </source>
</evidence>
<evidence type="ECO:0000313" key="10">
    <source>
        <dbReference type="Proteomes" id="UP000694559"/>
    </source>
</evidence>
<dbReference type="Ensembl" id="ENSNNAT00000004803.1">
    <property type="protein sequence ID" value="ENSNNAP00000004591.1"/>
    <property type="gene ID" value="ENSNNAG00000003077.1"/>
</dbReference>
<evidence type="ECO:0000256" key="2">
    <source>
        <dbReference type="ARBA" id="ARBA00006220"/>
    </source>
</evidence>
<dbReference type="GO" id="GO:0005737">
    <property type="term" value="C:cytoplasm"/>
    <property type="evidence" value="ECO:0007669"/>
    <property type="project" value="InterPro"/>
</dbReference>
<sequence length="363" mass="41117">MHAPDRPLRSGVRSIEVILRVVKEWGFEQMTTESGSEFQTLTTLLLKSYFLQSSLEWFTLSLYLLCALVLLRLKLKYSLTENSKGKYISPFHDIPLFADSNEDEEVPAKRSKNNGNEIVLNMIVEVPRWTNAKMEIATKEPLNPIKQDVKKGKLRYIANIFPHKGYIWNYGALPQTWEDPKHTDDNTGCCGDNDPIDVCEIGAQVRTLGEVVKVKALGIVGLIDEGETDWKVIAISVDDPYAQKIHDIDDVRKFFPGYLEATVDWCRLYKVPDGKPENKFAFNGTFKDKAFALEIIKSTHESWKALVHKKADGGAIKCTNFLVGTSPYCCNEEDIQSIVQTATALVEEPSVSKEVDRWYFLGQ</sequence>
<keyword evidence="7" id="KW-0460">Magnesium</keyword>
<gene>
    <name evidence="9" type="primary">PPA2</name>
</gene>
<organism evidence="9 10">
    <name type="scientific">Naja naja</name>
    <name type="common">Indian cobra</name>
    <dbReference type="NCBI Taxonomy" id="35670"/>
    <lineage>
        <taxon>Eukaryota</taxon>
        <taxon>Metazoa</taxon>
        <taxon>Chordata</taxon>
        <taxon>Craniata</taxon>
        <taxon>Vertebrata</taxon>
        <taxon>Euteleostomi</taxon>
        <taxon>Lepidosauria</taxon>
        <taxon>Squamata</taxon>
        <taxon>Bifurcata</taxon>
        <taxon>Unidentata</taxon>
        <taxon>Episquamata</taxon>
        <taxon>Toxicofera</taxon>
        <taxon>Serpentes</taxon>
        <taxon>Colubroidea</taxon>
        <taxon>Elapidae</taxon>
        <taxon>Elapinae</taxon>
        <taxon>Naja</taxon>
    </lineage>
</organism>
<reference evidence="9" key="2">
    <citation type="submission" date="2025-09" db="UniProtKB">
        <authorList>
            <consortium name="Ensembl"/>
        </authorList>
    </citation>
    <scope>IDENTIFICATION</scope>
</reference>
<name>A0A8C6VF60_NAJNA</name>
<dbReference type="InterPro" id="IPR008162">
    <property type="entry name" value="Pyrophosphatase"/>
</dbReference>
<dbReference type="SUPFAM" id="SSF50324">
    <property type="entry name" value="Inorganic pyrophosphatase"/>
    <property type="match status" value="1"/>
</dbReference>
<dbReference type="InterPro" id="IPR036649">
    <property type="entry name" value="Pyrophosphatase_sf"/>
</dbReference>
<evidence type="ECO:0000256" key="7">
    <source>
        <dbReference type="ARBA" id="ARBA00022842"/>
    </source>
</evidence>
<keyword evidence="6" id="KW-0378">Hydrolase</keyword>
<dbReference type="OrthoDB" id="1608002at2759"/>
<evidence type="ECO:0000256" key="4">
    <source>
        <dbReference type="ARBA" id="ARBA00012146"/>
    </source>
</evidence>
<keyword evidence="8" id="KW-0007">Acetylation</keyword>
<dbReference type="GO" id="GO:0000287">
    <property type="term" value="F:magnesium ion binding"/>
    <property type="evidence" value="ECO:0007669"/>
    <property type="project" value="InterPro"/>
</dbReference>
<accession>A0A8C6VF60</accession>
<comment type="similarity">
    <text evidence="2">Belongs to the PPase family.</text>
</comment>
<dbReference type="GeneTree" id="ENSGT00390000017004"/>
<dbReference type="PROSITE" id="PS00387">
    <property type="entry name" value="PPASE"/>
    <property type="match status" value="1"/>
</dbReference>
<dbReference type="Gene3D" id="3.90.80.10">
    <property type="entry name" value="Inorganic pyrophosphatase"/>
    <property type="match status" value="1"/>
</dbReference>
<dbReference type="Pfam" id="PF00719">
    <property type="entry name" value="Pyrophosphatase"/>
    <property type="match status" value="1"/>
</dbReference>
<evidence type="ECO:0000256" key="8">
    <source>
        <dbReference type="ARBA" id="ARBA00022990"/>
    </source>
</evidence>
<dbReference type="GO" id="GO:0004427">
    <property type="term" value="F:inorganic diphosphate phosphatase activity"/>
    <property type="evidence" value="ECO:0007669"/>
    <property type="project" value="UniProtKB-EC"/>
</dbReference>
<keyword evidence="10" id="KW-1185">Reference proteome</keyword>
<evidence type="ECO:0000313" key="9">
    <source>
        <dbReference type="Ensembl" id="ENSNNAP00000004591.1"/>
    </source>
</evidence>
<dbReference type="Proteomes" id="UP000694559">
    <property type="component" value="Unplaced"/>
</dbReference>
<dbReference type="EC" id="3.6.1.1" evidence="4"/>
<dbReference type="CDD" id="cd00412">
    <property type="entry name" value="pyrophosphatase"/>
    <property type="match status" value="1"/>
</dbReference>
<proteinExistence type="inferred from homology"/>
<comment type="subunit">
    <text evidence="3">Homodimer.</text>
</comment>
<evidence type="ECO:0000256" key="1">
    <source>
        <dbReference type="ARBA" id="ARBA00001946"/>
    </source>
</evidence>
<comment type="cofactor">
    <cofactor evidence="1">
        <name>Mg(2+)</name>
        <dbReference type="ChEBI" id="CHEBI:18420"/>
    </cofactor>
</comment>
<evidence type="ECO:0000256" key="6">
    <source>
        <dbReference type="ARBA" id="ARBA00022801"/>
    </source>
</evidence>
<evidence type="ECO:0000256" key="5">
    <source>
        <dbReference type="ARBA" id="ARBA00022723"/>
    </source>
</evidence>
<dbReference type="AlphaFoldDB" id="A0A8C6VF60"/>